<proteinExistence type="predicted"/>
<sequence>MVSFHSEQSDFWEYPMLLVNNSKSLSFSLKTESA</sequence>
<accession>A0A0A9CB10</accession>
<dbReference type="EMBL" id="GBRH01225119">
    <property type="protein sequence ID" value="JAD72776.1"/>
    <property type="molecule type" value="Transcribed_RNA"/>
</dbReference>
<organism evidence="1">
    <name type="scientific">Arundo donax</name>
    <name type="common">Giant reed</name>
    <name type="synonym">Donax arundinaceus</name>
    <dbReference type="NCBI Taxonomy" id="35708"/>
    <lineage>
        <taxon>Eukaryota</taxon>
        <taxon>Viridiplantae</taxon>
        <taxon>Streptophyta</taxon>
        <taxon>Embryophyta</taxon>
        <taxon>Tracheophyta</taxon>
        <taxon>Spermatophyta</taxon>
        <taxon>Magnoliopsida</taxon>
        <taxon>Liliopsida</taxon>
        <taxon>Poales</taxon>
        <taxon>Poaceae</taxon>
        <taxon>PACMAD clade</taxon>
        <taxon>Arundinoideae</taxon>
        <taxon>Arundineae</taxon>
        <taxon>Arundo</taxon>
    </lineage>
</organism>
<dbReference type="AlphaFoldDB" id="A0A0A9CB10"/>
<name>A0A0A9CB10_ARUDO</name>
<protein>
    <submittedName>
        <fullName evidence="1">Uncharacterized protein</fullName>
    </submittedName>
</protein>
<evidence type="ECO:0000313" key="1">
    <source>
        <dbReference type="EMBL" id="JAD72776.1"/>
    </source>
</evidence>
<reference evidence="1" key="2">
    <citation type="journal article" date="2015" name="Data Brief">
        <title>Shoot transcriptome of the giant reed, Arundo donax.</title>
        <authorList>
            <person name="Barrero R.A."/>
            <person name="Guerrero F.D."/>
            <person name="Moolhuijzen P."/>
            <person name="Goolsby J.A."/>
            <person name="Tidwell J."/>
            <person name="Bellgard S.E."/>
            <person name="Bellgard M.I."/>
        </authorList>
    </citation>
    <scope>NUCLEOTIDE SEQUENCE</scope>
    <source>
        <tissue evidence="1">Shoot tissue taken approximately 20 cm above the soil surface</tissue>
    </source>
</reference>
<reference evidence="1" key="1">
    <citation type="submission" date="2014-09" db="EMBL/GenBank/DDBJ databases">
        <authorList>
            <person name="Magalhaes I.L.F."/>
            <person name="Oliveira U."/>
            <person name="Santos F.R."/>
            <person name="Vidigal T.H.D.A."/>
            <person name="Brescovit A.D."/>
            <person name="Santos A.J."/>
        </authorList>
    </citation>
    <scope>NUCLEOTIDE SEQUENCE</scope>
    <source>
        <tissue evidence="1">Shoot tissue taken approximately 20 cm above the soil surface</tissue>
    </source>
</reference>